<organism evidence="1 2">
    <name type="scientific">Bosea spartocytisi</name>
    <dbReference type="NCBI Taxonomy" id="2773451"/>
    <lineage>
        <taxon>Bacteria</taxon>
        <taxon>Pseudomonadati</taxon>
        <taxon>Pseudomonadota</taxon>
        <taxon>Alphaproteobacteria</taxon>
        <taxon>Hyphomicrobiales</taxon>
        <taxon>Boseaceae</taxon>
        <taxon>Bosea</taxon>
    </lineage>
</organism>
<proteinExistence type="predicted"/>
<protein>
    <submittedName>
        <fullName evidence="1">Uncharacterized protein</fullName>
    </submittedName>
</protein>
<evidence type="ECO:0000313" key="2">
    <source>
        <dbReference type="Proteomes" id="UP000619295"/>
    </source>
</evidence>
<dbReference type="EMBL" id="JACXWY010000001">
    <property type="protein sequence ID" value="MBD3844236.1"/>
    <property type="molecule type" value="Genomic_DNA"/>
</dbReference>
<name>A0A927E3P8_9HYPH</name>
<reference evidence="1" key="1">
    <citation type="submission" date="2020-09" db="EMBL/GenBank/DDBJ databases">
        <title>Bosea spartocytisi sp. nov. a root nodule endophyte of Spartocytisus supranubius in the high mountain ecosystem fo the Teide National Park (Canary Islands, Spain).</title>
        <authorList>
            <person name="Pulido-Suarez L."/>
            <person name="Peix A."/>
            <person name="Igual J.M."/>
            <person name="Socas-Perez N."/>
            <person name="Velazquez E."/>
            <person name="Flores-Felix J.D."/>
            <person name="Leon-Barrios M."/>
        </authorList>
    </citation>
    <scope>NUCLEOTIDE SEQUENCE</scope>
    <source>
        <strain evidence="1">SSUT16</strain>
    </source>
</reference>
<dbReference type="Proteomes" id="UP000619295">
    <property type="component" value="Unassembled WGS sequence"/>
</dbReference>
<keyword evidence="2" id="KW-1185">Reference proteome</keyword>
<accession>A0A927E3P8</accession>
<dbReference type="RefSeq" id="WP_210323449.1">
    <property type="nucleotide sequence ID" value="NZ_JACXWY010000001.1"/>
</dbReference>
<sequence length="96" mass="11096">MMFYVGQKVVCVDDGHYHASYPFEKPVKGRVYTVSRVYEADDDGEVMLCLDELDQPGNHEWYQGDHSYAYRPVVERKTSIEIFKAMLTPKTEQVSA</sequence>
<gene>
    <name evidence="1" type="ORF">IED13_00900</name>
</gene>
<dbReference type="AlphaFoldDB" id="A0A927E3P8"/>
<evidence type="ECO:0000313" key="1">
    <source>
        <dbReference type="EMBL" id="MBD3844236.1"/>
    </source>
</evidence>
<comment type="caution">
    <text evidence="1">The sequence shown here is derived from an EMBL/GenBank/DDBJ whole genome shotgun (WGS) entry which is preliminary data.</text>
</comment>